<dbReference type="Proteomes" id="UP000618579">
    <property type="component" value="Unassembled WGS sequence"/>
</dbReference>
<name>A0ABX1ZIB0_9BACL</name>
<evidence type="ECO:0000259" key="1">
    <source>
        <dbReference type="Pfam" id="PF24032"/>
    </source>
</evidence>
<dbReference type="SUPFAM" id="SSF69279">
    <property type="entry name" value="Phage tail proteins"/>
    <property type="match status" value="1"/>
</dbReference>
<sequence length="377" mass="41896">MSVVYNNDIYLDPLLTSVTWSGDITQGFRKLEVRLKNTVDGRHQAVNIELGRELRLYEDDIEKFRGVIFTLDINATGDLDITAYDENVYLTKNSDIRKFTGMTASAIIRQLCADFQVPVGAIAETGYVIPRLILRDKTVWEMMVAAISETRRQTGRRFWITSKEGALVLIERGDKIVDWVLENGVNITGAGYSQTIEDMRNSVKVTANDDAKPSDTVNYSPETLEMITGTIATESKSPIVATAKDDDNITRFGLMQHIDHMDSSATQSSANQMAIELLKELSKTKDEAHIEALGNSEIVAGSAVYVIESMTSIVGGFYVITDTHTWANGVHQMELSISGDESLPMLNYADLEQVTTEKTRKKDEGNNYSKELALLGE</sequence>
<comment type="caution">
    <text evidence="2">The sequence shown here is derived from an EMBL/GenBank/DDBJ whole genome shotgun (WGS) entry which is preliminary data.</text>
</comment>
<proteinExistence type="predicted"/>
<organism evidence="2 3">
    <name type="scientific">Paenibacillus planticolens</name>
    <dbReference type="NCBI Taxonomy" id="2654976"/>
    <lineage>
        <taxon>Bacteria</taxon>
        <taxon>Bacillati</taxon>
        <taxon>Bacillota</taxon>
        <taxon>Bacilli</taxon>
        <taxon>Bacillales</taxon>
        <taxon>Paenibacillaceae</taxon>
        <taxon>Paenibacillus</taxon>
    </lineage>
</organism>
<dbReference type="Pfam" id="PF24032">
    <property type="entry name" value="YQBQ"/>
    <property type="match status" value="1"/>
</dbReference>
<evidence type="ECO:0000313" key="3">
    <source>
        <dbReference type="Proteomes" id="UP000618579"/>
    </source>
</evidence>
<evidence type="ECO:0000313" key="2">
    <source>
        <dbReference type="EMBL" id="NOU98488.1"/>
    </source>
</evidence>
<protein>
    <recommendedName>
        <fullName evidence="1">YqbQ/XkdQ domain-containing protein</fullName>
    </recommendedName>
</protein>
<dbReference type="InterPro" id="IPR056937">
    <property type="entry name" value="YqbQ/XkdQ"/>
</dbReference>
<dbReference type="EMBL" id="WHNZ01000004">
    <property type="protein sequence ID" value="NOU98488.1"/>
    <property type="molecule type" value="Genomic_DNA"/>
</dbReference>
<accession>A0ABX1ZIB0</accession>
<feature type="domain" description="YqbQ/XkdQ" evidence="1">
    <location>
        <begin position="18"/>
        <end position="337"/>
    </location>
</feature>
<gene>
    <name evidence="2" type="ORF">GC097_00410</name>
</gene>
<reference evidence="2 3" key="1">
    <citation type="submission" date="2019-10" db="EMBL/GenBank/DDBJ databases">
        <title>Description of Paenibacillus pedi sp. nov.</title>
        <authorList>
            <person name="Carlier A."/>
            <person name="Qi S."/>
        </authorList>
    </citation>
    <scope>NUCLEOTIDE SEQUENCE [LARGE SCALE GENOMIC DNA]</scope>
    <source>
        <strain evidence="2 3">LMG 31457</strain>
    </source>
</reference>
<keyword evidence="3" id="KW-1185">Reference proteome</keyword>